<comment type="caution">
    <text evidence="8">The sequence shown here is derived from an EMBL/GenBank/DDBJ whole genome shotgun (WGS) entry which is preliminary data.</text>
</comment>
<dbReference type="PROSITE" id="PS51374">
    <property type="entry name" value="NDPK_LIKE"/>
    <property type="match status" value="1"/>
</dbReference>
<evidence type="ECO:0000256" key="6">
    <source>
        <dbReference type="PROSITE-ProRule" id="PRU00706"/>
    </source>
</evidence>
<comment type="caution">
    <text evidence="6">Lacks conserved residue(s) required for the propagation of feature annotation.</text>
</comment>
<dbReference type="EMBL" id="JAGQLI010000215">
    <property type="protein sequence ID" value="MCA9379513.1"/>
    <property type="molecule type" value="Genomic_DNA"/>
</dbReference>
<evidence type="ECO:0000313" key="9">
    <source>
        <dbReference type="Proteomes" id="UP000760819"/>
    </source>
</evidence>
<dbReference type="Gene3D" id="3.30.70.141">
    <property type="entry name" value="Nucleoside diphosphate kinase-like domain"/>
    <property type="match status" value="1"/>
</dbReference>
<dbReference type="Proteomes" id="UP000760819">
    <property type="component" value="Unassembled WGS sequence"/>
</dbReference>
<evidence type="ECO:0000259" key="7">
    <source>
        <dbReference type="SMART" id="SM00562"/>
    </source>
</evidence>
<feature type="domain" description="Nucleoside diphosphate kinase-like" evidence="7">
    <location>
        <begin position="8"/>
        <end position="184"/>
    </location>
</feature>
<name>A0A955IDF6_9BACT</name>
<comment type="similarity">
    <text evidence="2 6">Belongs to the NDK family.</text>
</comment>
<evidence type="ECO:0000256" key="1">
    <source>
        <dbReference type="ARBA" id="ARBA00001946"/>
    </source>
</evidence>
<dbReference type="AlphaFoldDB" id="A0A955IDF6"/>
<protein>
    <recommendedName>
        <fullName evidence="3">nucleoside-diphosphate kinase</fullName>
        <ecNumber evidence="3">2.7.4.6</ecNumber>
    </recommendedName>
</protein>
<evidence type="ECO:0000256" key="4">
    <source>
        <dbReference type="ARBA" id="ARBA00022679"/>
    </source>
</evidence>
<dbReference type="Pfam" id="PF00334">
    <property type="entry name" value="NDK"/>
    <property type="match status" value="2"/>
</dbReference>
<dbReference type="SUPFAM" id="SSF54919">
    <property type="entry name" value="Nucleoside diphosphate kinase, NDK"/>
    <property type="match status" value="1"/>
</dbReference>
<evidence type="ECO:0000256" key="3">
    <source>
        <dbReference type="ARBA" id="ARBA00012966"/>
    </source>
</evidence>
<accession>A0A955IDF6</accession>
<keyword evidence="5 8" id="KW-0418">Kinase</keyword>
<dbReference type="GO" id="GO:0004550">
    <property type="term" value="F:nucleoside diphosphate kinase activity"/>
    <property type="evidence" value="ECO:0007669"/>
    <property type="project" value="UniProtKB-EC"/>
</dbReference>
<gene>
    <name evidence="8" type="ORF">KC640_03725</name>
</gene>
<reference evidence="8" key="2">
    <citation type="journal article" date="2021" name="Microbiome">
        <title>Successional dynamics and alternative stable states in a saline activated sludge microbial community over 9 years.</title>
        <authorList>
            <person name="Wang Y."/>
            <person name="Ye J."/>
            <person name="Ju F."/>
            <person name="Liu L."/>
            <person name="Boyd J.A."/>
            <person name="Deng Y."/>
            <person name="Parks D.H."/>
            <person name="Jiang X."/>
            <person name="Yin X."/>
            <person name="Woodcroft B.J."/>
            <person name="Tyson G.W."/>
            <person name="Hugenholtz P."/>
            <person name="Polz M.F."/>
            <person name="Zhang T."/>
        </authorList>
    </citation>
    <scope>NUCLEOTIDE SEQUENCE</scope>
    <source>
        <strain evidence="8">HKST-UBA12</strain>
    </source>
</reference>
<dbReference type="InterPro" id="IPR036850">
    <property type="entry name" value="NDK-like_dom_sf"/>
</dbReference>
<organism evidence="8 9">
    <name type="scientific">Candidatus Dojkabacteria bacterium</name>
    <dbReference type="NCBI Taxonomy" id="2099670"/>
    <lineage>
        <taxon>Bacteria</taxon>
        <taxon>Candidatus Dojkabacteria</taxon>
    </lineage>
</organism>
<reference evidence="8" key="1">
    <citation type="submission" date="2020-04" db="EMBL/GenBank/DDBJ databases">
        <authorList>
            <person name="Zhang T."/>
        </authorList>
    </citation>
    <scope>NUCLEOTIDE SEQUENCE</scope>
    <source>
        <strain evidence="8">HKST-UBA12</strain>
    </source>
</reference>
<evidence type="ECO:0000256" key="5">
    <source>
        <dbReference type="ARBA" id="ARBA00022777"/>
    </source>
</evidence>
<proteinExistence type="inferred from homology"/>
<dbReference type="InterPro" id="IPR034907">
    <property type="entry name" value="NDK-like_dom"/>
</dbReference>
<dbReference type="SMART" id="SM00562">
    <property type="entry name" value="NDK"/>
    <property type="match status" value="1"/>
</dbReference>
<comment type="cofactor">
    <cofactor evidence="1">
        <name>Mg(2+)</name>
        <dbReference type="ChEBI" id="CHEBI:18420"/>
    </cofactor>
</comment>
<dbReference type="EC" id="2.7.4.6" evidence="3"/>
<sequence>MSYKTNSHERSLVLIKPDGVQRGLIGEVISRFEKKGLKITAMKLAWPTKELAAKHYDQPHEAMMLLGTRTLQAYEEKGVKHHISDPIEIAKDIQKKLVKFLVTGPVVAMVIEGAHAIQHVRKMRGHTNPLAADVGTITADLTIDSYFIADDAERAIRNLVHASGSVDEAENEIKIWFKESEICDYDLAIEKILYSKEWEEERADMVKGK</sequence>
<keyword evidence="4 8" id="KW-0808">Transferase</keyword>
<evidence type="ECO:0000256" key="2">
    <source>
        <dbReference type="ARBA" id="ARBA00008142"/>
    </source>
</evidence>
<evidence type="ECO:0000313" key="8">
    <source>
        <dbReference type="EMBL" id="MCA9379513.1"/>
    </source>
</evidence>
<dbReference type="CDD" id="cd04413">
    <property type="entry name" value="NDPk_I"/>
    <property type="match status" value="1"/>
</dbReference>
<dbReference type="PANTHER" id="PTHR11349">
    <property type="entry name" value="NUCLEOSIDE DIPHOSPHATE KINASE"/>
    <property type="match status" value="1"/>
</dbReference>